<comment type="caution">
    <text evidence="6">The sequence shown here is derived from an EMBL/GenBank/DDBJ whole genome shotgun (WGS) entry which is preliminary data.</text>
</comment>
<proteinExistence type="inferred from homology"/>
<evidence type="ECO:0000256" key="3">
    <source>
        <dbReference type="ARBA" id="ARBA00023125"/>
    </source>
</evidence>
<evidence type="ECO:0000256" key="2">
    <source>
        <dbReference type="ARBA" id="ARBA00022908"/>
    </source>
</evidence>
<dbReference type="EMBL" id="NHOI01000004">
    <property type="protein sequence ID" value="OVZ89235.1"/>
    <property type="molecule type" value="Genomic_DNA"/>
</dbReference>
<reference evidence="6 7" key="1">
    <citation type="submission" date="2017-05" db="EMBL/GenBank/DDBJ databases">
        <title>Whole genome sequencing of Yersinia kristensenii.</title>
        <authorList>
            <person name="Campioni F."/>
        </authorList>
    </citation>
    <scope>NUCLEOTIDE SEQUENCE [LARGE SCALE GENOMIC DNA]</scope>
    <source>
        <strain evidence="6 7">CFSAN060536</strain>
    </source>
</reference>
<dbReference type="InterPro" id="IPR050090">
    <property type="entry name" value="Tyrosine_recombinase_XerCD"/>
</dbReference>
<keyword evidence="4" id="KW-0233">DNA recombination</keyword>
<dbReference type="InterPro" id="IPR002104">
    <property type="entry name" value="Integrase_catalytic"/>
</dbReference>
<dbReference type="PANTHER" id="PTHR30349:SF41">
    <property type="entry name" value="INTEGRASE_RECOMBINASE PROTEIN MJ0367-RELATED"/>
    <property type="match status" value="1"/>
</dbReference>
<dbReference type="Proteomes" id="UP000196440">
    <property type="component" value="Unassembled WGS sequence"/>
</dbReference>
<dbReference type="CDD" id="cd00397">
    <property type="entry name" value="DNA_BRE_C"/>
    <property type="match status" value="1"/>
</dbReference>
<keyword evidence="2" id="KW-0229">DNA integration</keyword>
<evidence type="ECO:0000256" key="1">
    <source>
        <dbReference type="ARBA" id="ARBA00008857"/>
    </source>
</evidence>
<dbReference type="Gene3D" id="1.10.443.10">
    <property type="entry name" value="Intergrase catalytic core"/>
    <property type="match status" value="1"/>
</dbReference>
<keyword evidence="3" id="KW-0238">DNA-binding</keyword>
<gene>
    <name evidence="6" type="ORF">CBW57_03735</name>
</gene>
<dbReference type="Pfam" id="PF00589">
    <property type="entry name" value="Phage_integrase"/>
    <property type="match status" value="1"/>
</dbReference>
<dbReference type="GO" id="GO:0003677">
    <property type="term" value="F:DNA binding"/>
    <property type="evidence" value="ECO:0007669"/>
    <property type="project" value="UniProtKB-KW"/>
</dbReference>
<comment type="similarity">
    <text evidence="1">Belongs to the 'phage' integrase family.</text>
</comment>
<dbReference type="InterPro" id="IPR011010">
    <property type="entry name" value="DNA_brk_join_enz"/>
</dbReference>
<dbReference type="PANTHER" id="PTHR30349">
    <property type="entry name" value="PHAGE INTEGRASE-RELATED"/>
    <property type="match status" value="1"/>
</dbReference>
<evidence type="ECO:0000313" key="7">
    <source>
        <dbReference type="Proteomes" id="UP000196440"/>
    </source>
</evidence>
<dbReference type="GO" id="GO:0015074">
    <property type="term" value="P:DNA integration"/>
    <property type="evidence" value="ECO:0007669"/>
    <property type="project" value="UniProtKB-KW"/>
</dbReference>
<dbReference type="SUPFAM" id="SSF56349">
    <property type="entry name" value="DNA breaking-rejoining enzymes"/>
    <property type="match status" value="1"/>
</dbReference>
<sequence length="412" mass="49104">MILNAKTGLPLYYNNIYLTLLSRVKGKSFNTVLRNAYILILLEEYLSKSSINLKERMEKKKLLTYTELYSLTENLKIKRKEKRVIEIHEYRSFNEDNLHYRLTVINDYISWYYESYYCDSFIETKSIVELFKSNVKKHKPKIQSKQYVTDNFKSLEIEKVSELFQCLETSNENNPYDRNSRRRNQLILLLLHETGMRGGELLNLRITDFNSEKKFLRITKRVNTPEDPRIIQPLVKTLERDLNISKKLTNSINEYIEKDRIFYTKNRKHDYLFVTHKCGPTEGLPLTISAYNKIMRKIREIQILGPEFRNFTGHTMRHTWNHIYNLKYIGVTDVNKISQLNVIRCLRMGWAIKSNSELVYNNRYIHEQALKAFEDMDLTSKLITKNLEGGIDENIDSRKLLGIKNKRQRKRI</sequence>
<protein>
    <submittedName>
        <fullName evidence="6">Integrase</fullName>
    </submittedName>
</protein>
<dbReference type="PROSITE" id="PS51898">
    <property type="entry name" value="TYR_RECOMBINASE"/>
    <property type="match status" value="1"/>
</dbReference>
<feature type="domain" description="Tyr recombinase" evidence="5">
    <location>
        <begin position="150"/>
        <end position="375"/>
    </location>
</feature>
<evidence type="ECO:0000259" key="5">
    <source>
        <dbReference type="PROSITE" id="PS51898"/>
    </source>
</evidence>
<evidence type="ECO:0000256" key="4">
    <source>
        <dbReference type="ARBA" id="ARBA00023172"/>
    </source>
</evidence>
<accession>A0A209A944</accession>
<evidence type="ECO:0000313" key="6">
    <source>
        <dbReference type="EMBL" id="OVZ89235.1"/>
    </source>
</evidence>
<dbReference type="GO" id="GO:0006310">
    <property type="term" value="P:DNA recombination"/>
    <property type="evidence" value="ECO:0007669"/>
    <property type="project" value="UniProtKB-KW"/>
</dbReference>
<name>A0A209A944_YERIN</name>
<organism evidence="6 7">
    <name type="scientific">Yersinia intermedia</name>
    <dbReference type="NCBI Taxonomy" id="631"/>
    <lineage>
        <taxon>Bacteria</taxon>
        <taxon>Pseudomonadati</taxon>
        <taxon>Pseudomonadota</taxon>
        <taxon>Gammaproteobacteria</taxon>
        <taxon>Enterobacterales</taxon>
        <taxon>Yersiniaceae</taxon>
        <taxon>Yersinia</taxon>
    </lineage>
</organism>
<dbReference type="InterPro" id="IPR013762">
    <property type="entry name" value="Integrase-like_cat_sf"/>
</dbReference>
<dbReference type="AlphaFoldDB" id="A0A209A944"/>